<dbReference type="InterPro" id="IPR037546">
    <property type="entry name" value="SAC51-like"/>
</dbReference>
<accession>A0AAU9SGF2</accession>
<sequence length="276" mass="29882">MNHGTASADVASPRGGVSGIHGLGMGQTYGVHALFQHLPPRFGSLLSPLNPHVKGELYASNALHEATQKRFAIFDQSGNNTRLFLSPLCYPVKNLTPGLSKSLNAHGFHDEGQTAKVELKFQPSQLSKRSLMRLKNNGEGSEMHENTEEINALLYSDDDDGGDDDDDDDGGGGDSEEDEVTSTDGAVKRQRLIDGEHNRSSFTSMVNSGQLDGLCNYDGDAQSISARCKKDKIRKTLKVLESLIPGIKSKDPLLVIEEAISYLKYLKLNAKALGVV</sequence>
<dbReference type="GO" id="GO:0046983">
    <property type="term" value="F:protein dimerization activity"/>
    <property type="evidence" value="ECO:0007669"/>
    <property type="project" value="InterPro"/>
</dbReference>
<protein>
    <recommendedName>
        <fullName evidence="6">BHLH domain-containing protein</fullName>
    </recommendedName>
</protein>
<feature type="compositionally biased region" description="Acidic residues" evidence="5">
    <location>
        <begin position="156"/>
        <end position="181"/>
    </location>
</feature>
<organism evidence="7 8">
    <name type="scientific">Thlaspi arvense</name>
    <name type="common">Field penny-cress</name>
    <dbReference type="NCBI Taxonomy" id="13288"/>
    <lineage>
        <taxon>Eukaryota</taxon>
        <taxon>Viridiplantae</taxon>
        <taxon>Streptophyta</taxon>
        <taxon>Embryophyta</taxon>
        <taxon>Tracheophyta</taxon>
        <taxon>Spermatophyta</taxon>
        <taxon>Magnoliopsida</taxon>
        <taxon>eudicotyledons</taxon>
        <taxon>Gunneridae</taxon>
        <taxon>Pentapetalae</taxon>
        <taxon>rosids</taxon>
        <taxon>malvids</taxon>
        <taxon>Brassicales</taxon>
        <taxon>Brassicaceae</taxon>
        <taxon>Thlaspideae</taxon>
        <taxon>Thlaspi</taxon>
    </lineage>
</organism>
<gene>
    <name evidence="7" type="ORF">TAV2_LOCUS15102</name>
</gene>
<keyword evidence="8" id="KW-1185">Reference proteome</keyword>
<dbReference type="PANTHER" id="PTHR36066">
    <property type="entry name" value="TRANSCRIPTION FACTOR BHLH145"/>
    <property type="match status" value="1"/>
</dbReference>
<evidence type="ECO:0000256" key="5">
    <source>
        <dbReference type="SAM" id="MobiDB-lite"/>
    </source>
</evidence>
<keyword evidence="3" id="KW-0804">Transcription</keyword>
<dbReference type="AlphaFoldDB" id="A0AAU9SGF2"/>
<dbReference type="PANTHER" id="PTHR36066:SF8">
    <property type="entry name" value="TRANSCRIPTION FACTOR SAC51"/>
    <property type="match status" value="1"/>
</dbReference>
<dbReference type="Pfam" id="PF23173">
    <property type="entry name" value="bHLH_SAC51"/>
    <property type="match status" value="1"/>
</dbReference>
<evidence type="ECO:0000256" key="4">
    <source>
        <dbReference type="ARBA" id="ARBA00023242"/>
    </source>
</evidence>
<keyword evidence="4" id="KW-0539">Nucleus</keyword>
<comment type="subcellular location">
    <subcellularLocation>
        <location evidence="1">Nucleus</location>
    </subcellularLocation>
</comment>
<evidence type="ECO:0000256" key="1">
    <source>
        <dbReference type="ARBA" id="ARBA00004123"/>
    </source>
</evidence>
<evidence type="ECO:0000259" key="6">
    <source>
        <dbReference type="PROSITE" id="PS50888"/>
    </source>
</evidence>
<evidence type="ECO:0000313" key="7">
    <source>
        <dbReference type="EMBL" id="CAH2062643.1"/>
    </source>
</evidence>
<feature type="domain" description="BHLH" evidence="6">
    <location>
        <begin position="217"/>
        <end position="266"/>
    </location>
</feature>
<keyword evidence="2" id="KW-0805">Transcription regulation</keyword>
<reference evidence="7 8" key="1">
    <citation type="submission" date="2022-03" db="EMBL/GenBank/DDBJ databases">
        <authorList>
            <person name="Nunn A."/>
            <person name="Chopra R."/>
            <person name="Nunn A."/>
            <person name="Contreras Garrido A."/>
        </authorList>
    </citation>
    <scope>NUCLEOTIDE SEQUENCE [LARGE SCALE GENOMIC DNA]</scope>
</reference>
<name>A0AAU9SGF2_THLAR</name>
<proteinExistence type="predicted"/>
<evidence type="ECO:0000256" key="3">
    <source>
        <dbReference type="ARBA" id="ARBA00023163"/>
    </source>
</evidence>
<dbReference type="EMBL" id="CAJVSB020000805">
    <property type="protein sequence ID" value="CAH2062643.1"/>
    <property type="molecule type" value="Genomic_DNA"/>
</dbReference>
<dbReference type="InterPro" id="IPR011598">
    <property type="entry name" value="bHLH_dom"/>
</dbReference>
<dbReference type="GO" id="GO:0005634">
    <property type="term" value="C:nucleus"/>
    <property type="evidence" value="ECO:0007669"/>
    <property type="project" value="UniProtKB-SubCell"/>
</dbReference>
<evidence type="ECO:0000256" key="2">
    <source>
        <dbReference type="ARBA" id="ARBA00023015"/>
    </source>
</evidence>
<dbReference type="Proteomes" id="UP000836841">
    <property type="component" value="Unassembled WGS sequence"/>
</dbReference>
<evidence type="ECO:0000313" key="8">
    <source>
        <dbReference type="Proteomes" id="UP000836841"/>
    </source>
</evidence>
<feature type="region of interest" description="Disordered" evidence="5">
    <location>
        <begin position="154"/>
        <end position="187"/>
    </location>
</feature>
<dbReference type="PROSITE" id="PS50888">
    <property type="entry name" value="BHLH"/>
    <property type="match status" value="1"/>
</dbReference>
<comment type="caution">
    <text evidence="7">The sequence shown here is derived from an EMBL/GenBank/DDBJ whole genome shotgun (WGS) entry which is preliminary data.</text>
</comment>